<dbReference type="EMBL" id="JARJCM010000008">
    <property type="protein sequence ID" value="KAJ7044199.1"/>
    <property type="molecule type" value="Genomic_DNA"/>
</dbReference>
<proteinExistence type="predicted"/>
<evidence type="ECO:0000313" key="2">
    <source>
        <dbReference type="EMBL" id="KAJ7044199.1"/>
    </source>
</evidence>
<feature type="compositionally biased region" description="Gly residues" evidence="1">
    <location>
        <begin position="105"/>
        <end position="114"/>
    </location>
</feature>
<name>A0AAD6XGA8_9AGAR</name>
<accession>A0AAD6XGA8</accession>
<organism evidence="2 3">
    <name type="scientific">Mycena alexandri</name>
    <dbReference type="NCBI Taxonomy" id="1745969"/>
    <lineage>
        <taxon>Eukaryota</taxon>
        <taxon>Fungi</taxon>
        <taxon>Dikarya</taxon>
        <taxon>Basidiomycota</taxon>
        <taxon>Agaricomycotina</taxon>
        <taxon>Agaricomycetes</taxon>
        <taxon>Agaricomycetidae</taxon>
        <taxon>Agaricales</taxon>
        <taxon>Marasmiineae</taxon>
        <taxon>Mycenaceae</taxon>
        <taxon>Mycena</taxon>
    </lineage>
</organism>
<feature type="region of interest" description="Disordered" evidence="1">
    <location>
        <begin position="71"/>
        <end position="114"/>
    </location>
</feature>
<sequence length="114" mass="12687">MVAPFQRRSRPRNFWFANRAARRRIYKLRRLSHPPHHVTSYDSTSAWGTWGSGTVTYGSWDDPAWTAALQSWSSDAPDNGWGPGSDWGPSNTPSDAAQSAWIESGGLGWGPPRD</sequence>
<dbReference type="Proteomes" id="UP001218188">
    <property type="component" value="Unassembled WGS sequence"/>
</dbReference>
<feature type="compositionally biased region" description="Polar residues" evidence="1">
    <location>
        <begin position="88"/>
        <end position="97"/>
    </location>
</feature>
<dbReference type="AlphaFoldDB" id="A0AAD6XGA8"/>
<comment type="caution">
    <text evidence="2">The sequence shown here is derived from an EMBL/GenBank/DDBJ whole genome shotgun (WGS) entry which is preliminary data.</text>
</comment>
<evidence type="ECO:0000256" key="1">
    <source>
        <dbReference type="SAM" id="MobiDB-lite"/>
    </source>
</evidence>
<keyword evidence="3" id="KW-1185">Reference proteome</keyword>
<evidence type="ECO:0000313" key="3">
    <source>
        <dbReference type="Proteomes" id="UP001218188"/>
    </source>
</evidence>
<protein>
    <submittedName>
        <fullName evidence="2">Uncharacterized protein</fullName>
    </submittedName>
</protein>
<gene>
    <name evidence="2" type="ORF">C8F04DRAFT_1175224</name>
</gene>
<reference evidence="2" key="1">
    <citation type="submission" date="2023-03" db="EMBL/GenBank/DDBJ databases">
        <title>Massive genome expansion in bonnet fungi (Mycena s.s.) driven by repeated elements and novel gene families across ecological guilds.</title>
        <authorList>
            <consortium name="Lawrence Berkeley National Laboratory"/>
            <person name="Harder C.B."/>
            <person name="Miyauchi S."/>
            <person name="Viragh M."/>
            <person name="Kuo A."/>
            <person name="Thoen E."/>
            <person name="Andreopoulos B."/>
            <person name="Lu D."/>
            <person name="Skrede I."/>
            <person name="Drula E."/>
            <person name="Henrissat B."/>
            <person name="Morin E."/>
            <person name="Kohler A."/>
            <person name="Barry K."/>
            <person name="LaButti K."/>
            <person name="Morin E."/>
            <person name="Salamov A."/>
            <person name="Lipzen A."/>
            <person name="Mereny Z."/>
            <person name="Hegedus B."/>
            <person name="Baldrian P."/>
            <person name="Stursova M."/>
            <person name="Weitz H."/>
            <person name="Taylor A."/>
            <person name="Grigoriev I.V."/>
            <person name="Nagy L.G."/>
            <person name="Martin F."/>
            <person name="Kauserud H."/>
        </authorList>
    </citation>
    <scope>NUCLEOTIDE SEQUENCE</scope>
    <source>
        <strain evidence="2">CBHHK200</strain>
    </source>
</reference>